<evidence type="ECO:0000259" key="1">
    <source>
        <dbReference type="Pfam" id="PF01471"/>
    </source>
</evidence>
<dbReference type="EMBL" id="JBEPNW010000003">
    <property type="protein sequence ID" value="MET3869622.1"/>
    <property type="molecule type" value="Genomic_DNA"/>
</dbReference>
<comment type="caution">
    <text evidence="2">The sequence shown here is derived from an EMBL/GenBank/DDBJ whole genome shotgun (WGS) entry which is preliminary data.</text>
</comment>
<dbReference type="Proteomes" id="UP001549119">
    <property type="component" value="Unassembled WGS sequence"/>
</dbReference>
<protein>
    <submittedName>
        <fullName evidence="2">Lysozyme family protein/peptidoglycan hydrolase-like protein with peptidoglycan-binding domain</fullName>
    </submittedName>
</protein>
<evidence type="ECO:0000313" key="3">
    <source>
        <dbReference type="Proteomes" id="UP001549119"/>
    </source>
</evidence>
<organism evidence="2 3">
    <name type="scientific">Methylobacterium radiotolerans</name>
    <dbReference type="NCBI Taxonomy" id="31998"/>
    <lineage>
        <taxon>Bacteria</taxon>
        <taxon>Pseudomonadati</taxon>
        <taxon>Pseudomonadota</taxon>
        <taxon>Alphaproteobacteria</taxon>
        <taxon>Hyphomicrobiales</taxon>
        <taxon>Methylobacteriaceae</taxon>
        <taxon>Methylobacterium</taxon>
    </lineage>
</organism>
<dbReference type="InterPro" id="IPR002477">
    <property type="entry name" value="Peptidoglycan-bd-like"/>
</dbReference>
<dbReference type="InterPro" id="IPR036366">
    <property type="entry name" value="PGBDSf"/>
</dbReference>
<sequence length="455" mass="48103">MASFTDFQDGYERTWASLQIRPEKLATVRELAQQLAAGKLRYREIEARTGVPWWFVGLCHYRESAFDFDTYLGNGQTLGRRTTIVPKGRGPFTGPQAFVEGAVDALRLQGLIGVGDWSVARALYRLEGFNGYGYHGRGVNSPYLWGGSTAYGPPGARGGKFVRDHVFDPNVVDTQIGTAVILRSLIDIDATVALAAPRAVEAAVSREPDDELADSTLWVQQSLNRLGAAPPLVEDGRNGPRTMAAVAMFQERCGLDDSGLADARTIAAIQEALRPAPDRAVLARIQDLERQVAARAASPTQTAPLQPVPMHPAVIAPAAPVPAAPPADAAARLDELLQALRRQIDGARLPTAQVLPGPPAARPAGAVLGPVNGALGQTIGQLLSGKKSAIGIVGAVVTQILSQVPAGTGLGQVLAQLTPAFGLSPYTMPIFIALTAWGVLGKFEKWNARAGQAVA</sequence>
<dbReference type="RefSeq" id="WP_043074688.1">
    <property type="nucleotide sequence ID" value="NZ_JBEPNV010000002.1"/>
</dbReference>
<dbReference type="Pfam" id="PF01471">
    <property type="entry name" value="PG_binding_1"/>
    <property type="match status" value="1"/>
</dbReference>
<accession>A0ABV2NSV6</accession>
<dbReference type="Gene3D" id="1.10.101.10">
    <property type="entry name" value="PGBD-like superfamily/PGBD"/>
    <property type="match status" value="1"/>
</dbReference>
<reference evidence="2 3" key="1">
    <citation type="submission" date="2024-06" db="EMBL/GenBank/DDBJ databases">
        <title>Genomics of switchgrass bacterial isolates.</title>
        <authorList>
            <person name="Shade A."/>
        </authorList>
    </citation>
    <scope>NUCLEOTIDE SEQUENCE [LARGE SCALE GENOMIC DNA]</scope>
    <source>
        <strain evidence="2 3">PvP084</strain>
    </source>
</reference>
<dbReference type="InterPro" id="IPR036365">
    <property type="entry name" value="PGBD-like_sf"/>
</dbReference>
<gene>
    <name evidence="2" type="ORF">ABIC20_007000</name>
</gene>
<name>A0ABV2NSV6_9HYPH</name>
<dbReference type="SUPFAM" id="SSF47090">
    <property type="entry name" value="PGBD-like"/>
    <property type="match status" value="1"/>
</dbReference>
<evidence type="ECO:0000313" key="2">
    <source>
        <dbReference type="EMBL" id="MET3869622.1"/>
    </source>
</evidence>
<keyword evidence="3" id="KW-1185">Reference proteome</keyword>
<feature type="domain" description="Peptidoglycan binding-like" evidence="1">
    <location>
        <begin position="217"/>
        <end position="269"/>
    </location>
</feature>
<proteinExistence type="predicted"/>